<evidence type="ECO:0000256" key="3">
    <source>
        <dbReference type="ARBA" id="ARBA00022840"/>
    </source>
</evidence>
<evidence type="ECO:0000313" key="5">
    <source>
        <dbReference type="EMBL" id="XCH13027.1"/>
    </source>
</evidence>
<dbReference type="AlphaFoldDB" id="A0AAU8EWH7"/>
<gene>
    <name evidence="5" type="ORF">ABRP34_08645</name>
</gene>
<dbReference type="PANTHER" id="PTHR42939">
    <property type="entry name" value="ABC TRANSPORTER ATP-BINDING PROTEIN ALBC-RELATED"/>
    <property type="match status" value="1"/>
</dbReference>
<dbReference type="CDD" id="cd03230">
    <property type="entry name" value="ABC_DR_subfamily_A"/>
    <property type="match status" value="1"/>
</dbReference>
<dbReference type="EMBL" id="CP159279">
    <property type="protein sequence ID" value="XCH13027.1"/>
    <property type="molecule type" value="Genomic_DNA"/>
</dbReference>
<dbReference type="PROSITE" id="PS00211">
    <property type="entry name" value="ABC_TRANSPORTER_1"/>
    <property type="match status" value="1"/>
</dbReference>
<sequence>MEDLPDPLAVAGLTKDYGSRRGVQDLDFKVRPGEVTGLLGPNGSGKSTTIHCITGFIQPTSGAVSICGLAQDSVEAKDRFGFFPDDLPVPEALTAHELMAFHRRLRPLFHNETASGLAELLGLGPHLDKYVGDYSHGMKRKLQLVLALAHRPDLLILDEPMRGLDPEAGLLMNSLLKTFTREGGAILIATHDLHAAERSCDSVVILAEGKKVASGRPEELIRESGTKSLEELFVHATGLHLAMKGKEEQLQRLLAY</sequence>
<reference evidence="5" key="1">
    <citation type="submission" date="2024-06" db="EMBL/GenBank/DDBJ databases">
        <title>Biodegradation of dimethachlon by Arthrobacter sp. K5: mechanistic insights and ecological implications.</title>
        <authorList>
            <person name="Hu S."/>
            <person name="Lu P."/>
        </authorList>
    </citation>
    <scope>NUCLEOTIDE SEQUENCE</scope>
    <source>
        <strain evidence="5">K5</strain>
    </source>
</reference>
<keyword evidence="2" id="KW-0547">Nucleotide-binding</keyword>
<dbReference type="SMART" id="SM00382">
    <property type="entry name" value="AAA"/>
    <property type="match status" value="1"/>
</dbReference>
<proteinExistence type="predicted"/>
<name>A0AAU8EWH7_9MICC</name>
<accession>A0AAU8EWH7</accession>
<dbReference type="InterPro" id="IPR003439">
    <property type="entry name" value="ABC_transporter-like_ATP-bd"/>
</dbReference>
<keyword evidence="1" id="KW-0813">Transport</keyword>
<dbReference type="PROSITE" id="PS50893">
    <property type="entry name" value="ABC_TRANSPORTER_2"/>
    <property type="match status" value="1"/>
</dbReference>
<dbReference type="InterPro" id="IPR017871">
    <property type="entry name" value="ABC_transporter-like_CS"/>
</dbReference>
<dbReference type="GO" id="GO:0016887">
    <property type="term" value="F:ATP hydrolysis activity"/>
    <property type="evidence" value="ECO:0007669"/>
    <property type="project" value="InterPro"/>
</dbReference>
<evidence type="ECO:0000259" key="4">
    <source>
        <dbReference type="PROSITE" id="PS50893"/>
    </source>
</evidence>
<dbReference type="Pfam" id="PF00005">
    <property type="entry name" value="ABC_tran"/>
    <property type="match status" value="1"/>
</dbReference>
<protein>
    <submittedName>
        <fullName evidence="5">ABC transporter ATP-binding protein</fullName>
    </submittedName>
</protein>
<dbReference type="PANTHER" id="PTHR42939:SF1">
    <property type="entry name" value="ABC TRANSPORTER ATP-BINDING PROTEIN ALBC-RELATED"/>
    <property type="match status" value="1"/>
</dbReference>
<feature type="domain" description="ABC transporter" evidence="4">
    <location>
        <begin position="8"/>
        <end position="233"/>
    </location>
</feature>
<keyword evidence="3 5" id="KW-0067">ATP-binding</keyword>
<organism evidence="5">
    <name type="scientific">Arthrobacter sp. K5</name>
    <dbReference type="NCBI Taxonomy" id="2839623"/>
    <lineage>
        <taxon>Bacteria</taxon>
        <taxon>Bacillati</taxon>
        <taxon>Actinomycetota</taxon>
        <taxon>Actinomycetes</taxon>
        <taxon>Micrococcales</taxon>
        <taxon>Micrococcaceae</taxon>
        <taxon>Arthrobacter</taxon>
    </lineage>
</organism>
<dbReference type="InterPro" id="IPR003593">
    <property type="entry name" value="AAA+_ATPase"/>
</dbReference>
<evidence type="ECO:0000256" key="2">
    <source>
        <dbReference type="ARBA" id="ARBA00022741"/>
    </source>
</evidence>
<dbReference type="InterPro" id="IPR027417">
    <property type="entry name" value="P-loop_NTPase"/>
</dbReference>
<dbReference type="Gene3D" id="3.40.50.300">
    <property type="entry name" value="P-loop containing nucleotide triphosphate hydrolases"/>
    <property type="match status" value="1"/>
</dbReference>
<evidence type="ECO:0000256" key="1">
    <source>
        <dbReference type="ARBA" id="ARBA00022448"/>
    </source>
</evidence>
<dbReference type="InterPro" id="IPR051782">
    <property type="entry name" value="ABC_Transporter_VariousFunc"/>
</dbReference>
<dbReference type="RefSeq" id="WP_353712894.1">
    <property type="nucleotide sequence ID" value="NZ_CP159279.1"/>
</dbReference>
<dbReference type="GO" id="GO:0005524">
    <property type="term" value="F:ATP binding"/>
    <property type="evidence" value="ECO:0007669"/>
    <property type="project" value="UniProtKB-KW"/>
</dbReference>
<dbReference type="SUPFAM" id="SSF52540">
    <property type="entry name" value="P-loop containing nucleoside triphosphate hydrolases"/>
    <property type="match status" value="1"/>
</dbReference>